<dbReference type="EMBL" id="FWEV01000284">
    <property type="protein sequence ID" value="SLM31755.1"/>
    <property type="molecule type" value="Genomic_DNA"/>
</dbReference>
<evidence type="ECO:0000259" key="1">
    <source>
        <dbReference type="Pfam" id="PF01261"/>
    </source>
</evidence>
<dbReference type="RefSeq" id="WP_080800817.1">
    <property type="nucleotide sequence ID" value="NZ_LT828541.1"/>
</dbReference>
<evidence type="ECO:0000313" key="3">
    <source>
        <dbReference type="Proteomes" id="UP000191931"/>
    </source>
</evidence>
<name>A0A1W1HH62_9BACT</name>
<evidence type="ECO:0000313" key="2">
    <source>
        <dbReference type="EMBL" id="SLM31755.1"/>
    </source>
</evidence>
<dbReference type="NCBIfam" id="NF041277">
    <property type="entry name" value="coba_remo_CbiR"/>
    <property type="match status" value="1"/>
</dbReference>
<protein>
    <recommendedName>
        <fullName evidence="1">Xylose isomerase-like TIM barrel domain-containing protein</fullName>
    </recommendedName>
</protein>
<dbReference type="Gene3D" id="3.20.20.150">
    <property type="entry name" value="Divalent-metal-dependent TIM barrel enzymes"/>
    <property type="match status" value="1"/>
</dbReference>
<dbReference type="STRING" id="1246637.MTBBW1_420020"/>
<dbReference type="Pfam" id="PF01261">
    <property type="entry name" value="AP_endonuc_2"/>
    <property type="match status" value="1"/>
</dbReference>
<dbReference type="OrthoDB" id="9792261at2"/>
<organism evidence="2 3">
    <name type="scientific">Desulfamplus magnetovallimortis</name>
    <dbReference type="NCBI Taxonomy" id="1246637"/>
    <lineage>
        <taxon>Bacteria</taxon>
        <taxon>Pseudomonadati</taxon>
        <taxon>Thermodesulfobacteriota</taxon>
        <taxon>Desulfobacteria</taxon>
        <taxon>Desulfobacterales</taxon>
        <taxon>Desulfobacteraceae</taxon>
        <taxon>Desulfamplus</taxon>
    </lineage>
</organism>
<gene>
    <name evidence="2" type="ORF">MTBBW1_420020</name>
</gene>
<sequence>MGLNENLHTPLQSIKKTKLPFRLSTTSFIYPDKIIPNVIKLAPFFDEIELLFFESRPFILNGKAIDVLPSPVEIKELAELSMEFDITYNIHLPVDISMTDSSFALRRKASDTIRSVLELCALLSPTTHTLHLDFNSDSYAGRKKKCNYNDVNDQTVVRWREMAFASLSHLAKSLTDTSAISIETLDYPFEYLDGIIDACGMSVCVDAGHLIKYGYSIDAVFKKYRDKIPLVHLHGVDFSNREEAFSGILPDDTDYLPAPTNKFPKDHQALDKTPQNKIAETLNVLKEFTGVVSLEVFNYEDLSASLKYLGDLTEFSGF</sequence>
<feature type="domain" description="Xylose isomerase-like TIM barrel" evidence="1">
    <location>
        <begin position="45"/>
        <end position="301"/>
    </location>
</feature>
<dbReference type="InterPro" id="IPR013022">
    <property type="entry name" value="Xyl_isomerase-like_TIM-brl"/>
</dbReference>
<dbReference type="AlphaFoldDB" id="A0A1W1HH62"/>
<dbReference type="Proteomes" id="UP000191931">
    <property type="component" value="Unassembled WGS sequence"/>
</dbReference>
<reference evidence="2 3" key="1">
    <citation type="submission" date="2017-03" db="EMBL/GenBank/DDBJ databases">
        <authorList>
            <person name="Afonso C.L."/>
            <person name="Miller P.J."/>
            <person name="Scott M.A."/>
            <person name="Spackman E."/>
            <person name="Goraichik I."/>
            <person name="Dimitrov K.M."/>
            <person name="Suarez D.L."/>
            <person name="Swayne D.E."/>
        </authorList>
    </citation>
    <scope>NUCLEOTIDE SEQUENCE [LARGE SCALE GENOMIC DNA]</scope>
    <source>
        <strain evidence="2">PRJEB14757</strain>
    </source>
</reference>
<dbReference type="InterPro" id="IPR036237">
    <property type="entry name" value="Xyl_isomerase-like_sf"/>
</dbReference>
<dbReference type="SUPFAM" id="SSF51658">
    <property type="entry name" value="Xylose isomerase-like"/>
    <property type="match status" value="1"/>
</dbReference>
<proteinExistence type="predicted"/>
<keyword evidence="3" id="KW-1185">Reference proteome</keyword>
<accession>A0A1W1HH62</accession>